<evidence type="ECO:0000259" key="9">
    <source>
        <dbReference type="Pfam" id="PF16922"/>
    </source>
</evidence>
<dbReference type="InterPro" id="IPR008591">
    <property type="entry name" value="GINS_Sld5"/>
</dbReference>
<dbReference type="EMBL" id="AXCM01002061">
    <property type="status" value="NOT_ANNOTATED_CDS"/>
    <property type="molecule type" value="Genomic_DNA"/>
</dbReference>
<dbReference type="GO" id="GO:0000727">
    <property type="term" value="P:double-strand break repair via break-induced replication"/>
    <property type="evidence" value="ECO:0007669"/>
    <property type="project" value="TreeGrafter"/>
</dbReference>
<dbReference type="PIRSF" id="PIRSF007764">
    <property type="entry name" value="Sld5"/>
    <property type="match status" value="1"/>
</dbReference>
<dbReference type="Gene3D" id="1.20.58.1030">
    <property type="match status" value="1"/>
</dbReference>
<evidence type="ECO:0000259" key="8">
    <source>
        <dbReference type="Pfam" id="PF05916"/>
    </source>
</evidence>
<dbReference type="Pfam" id="PF05916">
    <property type="entry name" value="Sld5"/>
    <property type="match status" value="1"/>
</dbReference>
<evidence type="ECO:0000256" key="1">
    <source>
        <dbReference type="ARBA" id="ARBA00004123"/>
    </source>
</evidence>
<evidence type="ECO:0000313" key="10">
    <source>
        <dbReference type="EnsemblMetazoa" id="ACUA006380-PA"/>
    </source>
</evidence>
<evidence type="ECO:0000256" key="5">
    <source>
        <dbReference type="ARBA" id="ARBA00023242"/>
    </source>
</evidence>
<dbReference type="InterPro" id="IPR031633">
    <property type="entry name" value="SLD5_C"/>
</dbReference>
<accession>A0A182M0D5</accession>
<evidence type="ECO:0000256" key="2">
    <source>
        <dbReference type="ARBA" id="ARBA00008187"/>
    </source>
</evidence>
<reference evidence="10" key="2">
    <citation type="submission" date="2020-05" db="UniProtKB">
        <authorList>
            <consortium name="EnsemblMetazoa"/>
        </authorList>
    </citation>
    <scope>IDENTIFICATION</scope>
    <source>
        <strain evidence="10">A-37</strain>
    </source>
</reference>
<keyword evidence="4 6" id="KW-0235">DNA replication</keyword>
<dbReference type="STRING" id="139723.A0A182M0D5"/>
<keyword evidence="5 6" id="KW-0539">Nucleus</keyword>
<dbReference type="GO" id="GO:0006261">
    <property type="term" value="P:DNA-templated DNA replication"/>
    <property type="evidence" value="ECO:0007669"/>
    <property type="project" value="InterPro"/>
</dbReference>
<dbReference type="VEuPathDB" id="VectorBase:ACUA006380"/>
<dbReference type="GO" id="GO:0000811">
    <property type="term" value="C:GINS complex"/>
    <property type="evidence" value="ECO:0007669"/>
    <property type="project" value="UniProtKB-UniRule"/>
</dbReference>
<dbReference type="AlphaFoldDB" id="A0A182M0D5"/>
<dbReference type="InterPro" id="IPR038749">
    <property type="entry name" value="Sld5_GINS_A"/>
</dbReference>
<sequence length="237" mass="27872">MESSEFDSENQTERSYQTDERYNGSENALADELEDDEEEIQMSSQEVLEALQRAWINEKFAPDMLPYEEALVEMVMIQLVHMEDNLETANKNDLLYIVHRMEVERIRFIVASYLRCRLQKLETYASHILDVESARPRNSKRLSEAERKFTHDFHDSVETHFHELVTRHMPQNHQDDERARRVMPNLNTHVFARARQDVGEYSLAGGEHSVNIRAGAVHLFRYRDIEPLVIEGQLELI</sequence>
<evidence type="ECO:0000256" key="6">
    <source>
        <dbReference type="PIRNR" id="PIRNR007764"/>
    </source>
</evidence>
<evidence type="ECO:0000256" key="4">
    <source>
        <dbReference type="ARBA" id="ARBA00022705"/>
    </source>
</evidence>
<dbReference type="CDD" id="cd21692">
    <property type="entry name" value="GINS_B_Sld5"/>
    <property type="match status" value="1"/>
</dbReference>
<comment type="similarity">
    <text evidence="2 6">Belongs to the GINS4/SLD5 family.</text>
</comment>
<reference evidence="11" key="1">
    <citation type="submission" date="2013-09" db="EMBL/GenBank/DDBJ databases">
        <title>The Genome Sequence of Anopheles culicifacies species A.</title>
        <authorList>
            <consortium name="The Broad Institute Genomics Platform"/>
            <person name="Neafsey D.E."/>
            <person name="Besansky N."/>
            <person name="Howell P."/>
            <person name="Walton C."/>
            <person name="Young S.K."/>
            <person name="Zeng Q."/>
            <person name="Gargeya S."/>
            <person name="Fitzgerald M."/>
            <person name="Haas B."/>
            <person name="Abouelleil A."/>
            <person name="Allen A.W."/>
            <person name="Alvarado L."/>
            <person name="Arachchi H.M."/>
            <person name="Berlin A.M."/>
            <person name="Chapman S.B."/>
            <person name="Gainer-Dewar J."/>
            <person name="Goldberg J."/>
            <person name="Griggs A."/>
            <person name="Gujja S."/>
            <person name="Hansen M."/>
            <person name="Howarth C."/>
            <person name="Imamovic A."/>
            <person name="Ireland A."/>
            <person name="Larimer J."/>
            <person name="McCowan C."/>
            <person name="Murphy C."/>
            <person name="Pearson M."/>
            <person name="Poon T.W."/>
            <person name="Priest M."/>
            <person name="Roberts A."/>
            <person name="Saif S."/>
            <person name="Shea T."/>
            <person name="Sisk P."/>
            <person name="Sykes S."/>
            <person name="Wortman J."/>
            <person name="Nusbaum C."/>
            <person name="Birren B."/>
        </authorList>
    </citation>
    <scope>NUCLEOTIDE SEQUENCE [LARGE SCALE GENOMIC DNA]</scope>
    <source>
        <strain evidence="11">A-37</strain>
    </source>
</reference>
<comment type="function">
    <text evidence="6">The GINS complex plays an essential role in the initiation of DNA replication.</text>
</comment>
<keyword evidence="11" id="KW-1185">Reference proteome</keyword>
<dbReference type="CDD" id="cd11711">
    <property type="entry name" value="GINS_A_Sld5"/>
    <property type="match status" value="1"/>
</dbReference>
<dbReference type="FunFam" id="1.20.58.1030:FF:000002">
    <property type="entry name" value="DNA replication complex GINS protein SLD5"/>
    <property type="match status" value="1"/>
</dbReference>
<protein>
    <recommendedName>
        <fullName evidence="3 6">DNA replication complex GINS protein SLD5</fullName>
    </recommendedName>
</protein>
<dbReference type="EnsemblMetazoa" id="ACUA006380-RA">
    <property type="protein sequence ID" value="ACUA006380-PA"/>
    <property type="gene ID" value="ACUA006380"/>
</dbReference>
<dbReference type="SUPFAM" id="SSF160059">
    <property type="entry name" value="PriA/YqbF domain"/>
    <property type="match status" value="1"/>
</dbReference>
<evidence type="ECO:0000313" key="11">
    <source>
        <dbReference type="Proteomes" id="UP000075883"/>
    </source>
</evidence>
<dbReference type="SUPFAM" id="SSF158573">
    <property type="entry name" value="GINS helical bundle-like"/>
    <property type="match status" value="1"/>
</dbReference>
<comment type="subcellular location">
    <subcellularLocation>
        <location evidence="1 6">Nucleus</location>
    </subcellularLocation>
</comment>
<feature type="domain" description="GINS subunit" evidence="8">
    <location>
        <begin position="96"/>
        <end position="163"/>
    </location>
</feature>
<dbReference type="PANTHER" id="PTHR21206:SF0">
    <property type="entry name" value="DNA REPLICATION COMPLEX GINS PROTEIN SLD5"/>
    <property type="match status" value="1"/>
</dbReference>
<dbReference type="PANTHER" id="PTHR21206">
    <property type="entry name" value="SLD5 PROTEIN"/>
    <property type="match status" value="1"/>
</dbReference>
<dbReference type="Gene3D" id="3.40.5.60">
    <property type="match status" value="1"/>
</dbReference>
<dbReference type="Proteomes" id="UP000075883">
    <property type="component" value="Unassembled WGS sequence"/>
</dbReference>
<dbReference type="Pfam" id="PF16922">
    <property type="entry name" value="SLD5_C"/>
    <property type="match status" value="1"/>
</dbReference>
<feature type="region of interest" description="Disordered" evidence="7">
    <location>
        <begin position="1"/>
        <end position="35"/>
    </location>
</feature>
<dbReference type="InterPro" id="IPR036224">
    <property type="entry name" value="GINS_bundle-like_dom_sf"/>
</dbReference>
<dbReference type="InterPro" id="IPR021151">
    <property type="entry name" value="GINS_A"/>
</dbReference>
<proteinExistence type="inferred from homology"/>
<feature type="domain" description="DNA replication complex GINS protein SLD5 C-terminal" evidence="9">
    <location>
        <begin position="184"/>
        <end position="237"/>
    </location>
</feature>
<evidence type="ECO:0000256" key="3">
    <source>
        <dbReference type="ARBA" id="ARBA00014804"/>
    </source>
</evidence>
<organism evidence="10 11">
    <name type="scientific">Anopheles culicifacies</name>
    <dbReference type="NCBI Taxonomy" id="139723"/>
    <lineage>
        <taxon>Eukaryota</taxon>
        <taxon>Metazoa</taxon>
        <taxon>Ecdysozoa</taxon>
        <taxon>Arthropoda</taxon>
        <taxon>Hexapoda</taxon>
        <taxon>Insecta</taxon>
        <taxon>Pterygota</taxon>
        <taxon>Neoptera</taxon>
        <taxon>Endopterygota</taxon>
        <taxon>Diptera</taxon>
        <taxon>Nematocera</taxon>
        <taxon>Culicoidea</taxon>
        <taxon>Culicidae</taxon>
        <taxon>Anophelinae</taxon>
        <taxon>Anopheles</taxon>
        <taxon>culicifacies species complex</taxon>
    </lineage>
</organism>
<evidence type="ECO:0000256" key="7">
    <source>
        <dbReference type="SAM" id="MobiDB-lite"/>
    </source>
</evidence>
<name>A0A182M0D5_9DIPT</name>
<feature type="compositionally biased region" description="Acidic residues" evidence="7">
    <location>
        <begin position="1"/>
        <end position="10"/>
    </location>
</feature>